<protein>
    <recommendedName>
        <fullName evidence="3">HECT-type E3 ubiquitin transferase</fullName>
        <ecNumber evidence="3">2.3.2.26</ecNumber>
    </recommendedName>
</protein>
<dbReference type="SUPFAM" id="SSF56204">
    <property type="entry name" value="Hect, E3 ligase catalytic domain"/>
    <property type="match status" value="1"/>
</dbReference>
<evidence type="ECO:0000256" key="2">
    <source>
        <dbReference type="ARBA" id="ARBA00004906"/>
    </source>
</evidence>
<dbReference type="AlphaFoldDB" id="A0AAN9BT82"/>
<dbReference type="EMBL" id="JBAMIC010000003">
    <property type="protein sequence ID" value="KAK7110724.1"/>
    <property type="molecule type" value="Genomic_DNA"/>
</dbReference>
<dbReference type="InterPro" id="IPR050409">
    <property type="entry name" value="E3_ubiq-protein_ligase"/>
</dbReference>
<dbReference type="GO" id="GO:0006511">
    <property type="term" value="P:ubiquitin-dependent protein catabolic process"/>
    <property type="evidence" value="ECO:0007669"/>
    <property type="project" value="TreeGrafter"/>
</dbReference>
<evidence type="ECO:0000256" key="3">
    <source>
        <dbReference type="ARBA" id="ARBA00012485"/>
    </source>
</evidence>
<reference evidence="9 10" key="1">
    <citation type="submission" date="2024-02" db="EMBL/GenBank/DDBJ databases">
        <title>Chromosome-scale genome assembly of the rough periwinkle Littorina saxatilis.</title>
        <authorList>
            <person name="De Jode A."/>
            <person name="Faria R."/>
            <person name="Formenti G."/>
            <person name="Sims Y."/>
            <person name="Smith T.P."/>
            <person name="Tracey A."/>
            <person name="Wood J.M.D."/>
            <person name="Zagrodzka Z.B."/>
            <person name="Johannesson K."/>
            <person name="Butlin R.K."/>
            <person name="Leder E.H."/>
        </authorList>
    </citation>
    <scope>NUCLEOTIDE SEQUENCE [LARGE SCALE GENOMIC DNA]</scope>
    <source>
        <strain evidence="9">Snail1</strain>
        <tissue evidence="9">Muscle</tissue>
    </source>
</reference>
<evidence type="ECO:0000256" key="6">
    <source>
        <dbReference type="PROSITE-ProRule" id="PRU00104"/>
    </source>
</evidence>
<dbReference type="FunFam" id="3.30.2410.10:FF:000009">
    <property type="entry name" value="Probable E3 ubiquitin-protein ligase HECTD2"/>
    <property type="match status" value="1"/>
</dbReference>
<gene>
    <name evidence="8" type="ORF">V1264_014545</name>
    <name evidence="9" type="ORF">V1264_014552</name>
</gene>
<dbReference type="PANTHER" id="PTHR11254:SF444">
    <property type="entry name" value="HECT DOMAIN CONTAINING UBIQUITIN LIGASE"/>
    <property type="match status" value="1"/>
</dbReference>
<dbReference type="InterPro" id="IPR000569">
    <property type="entry name" value="HECT_dom"/>
</dbReference>
<evidence type="ECO:0000256" key="4">
    <source>
        <dbReference type="ARBA" id="ARBA00022679"/>
    </source>
</evidence>
<dbReference type="GO" id="GO:0016567">
    <property type="term" value="P:protein ubiquitination"/>
    <property type="evidence" value="ECO:0007669"/>
    <property type="project" value="TreeGrafter"/>
</dbReference>
<organism evidence="9 10">
    <name type="scientific">Littorina saxatilis</name>
    <dbReference type="NCBI Taxonomy" id="31220"/>
    <lineage>
        <taxon>Eukaryota</taxon>
        <taxon>Metazoa</taxon>
        <taxon>Spiralia</taxon>
        <taxon>Lophotrochozoa</taxon>
        <taxon>Mollusca</taxon>
        <taxon>Gastropoda</taxon>
        <taxon>Caenogastropoda</taxon>
        <taxon>Littorinimorpha</taxon>
        <taxon>Littorinoidea</taxon>
        <taxon>Littorinidae</taxon>
        <taxon>Littorina</taxon>
    </lineage>
</organism>
<dbReference type="InterPro" id="IPR035983">
    <property type="entry name" value="Hect_E3_ubiquitin_ligase"/>
</dbReference>
<sequence>MQQTMLLYQMLRPEEVEMLVCGNPTLVMGELKKVTVYDGYSAQDNTVRYFWDVVLHMPLETQKKLLLFATGSDRVPIGGMGEMTFKISRINDPALLPMSHTCFNQLVLPPYKSRKLLKQKIMTAIQNAEGFGLE</sequence>
<dbReference type="Gene3D" id="3.30.2410.10">
    <property type="entry name" value="Hect, E3 ligase catalytic domain"/>
    <property type="match status" value="1"/>
</dbReference>
<dbReference type="PROSITE" id="PS50237">
    <property type="entry name" value="HECT"/>
    <property type="match status" value="1"/>
</dbReference>
<evidence type="ECO:0000256" key="5">
    <source>
        <dbReference type="ARBA" id="ARBA00022786"/>
    </source>
</evidence>
<keyword evidence="10" id="KW-1185">Reference proteome</keyword>
<feature type="domain" description="HECT" evidence="7">
    <location>
        <begin position="1"/>
        <end position="134"/>
    </location>
</feature>
<feature type="active site" description="Glycyl thioester intermediate" evidence="6">
    <location>
        <position position="102"/>
    </location>
</feature>
<proteinExistence type="predicted"/>
<evidence type="ECO:0000256" key="1">
    <source>
        <dbReference type="ARBA" id="ARBA00000885"/>
    </source>
</evidence>
<name>A0AAN9BT82_9CAEN</name>
<dbReference type="PANTHER" id="PTHR11254">
    <property type="entry name" value="HECT DOMAIN UBIQUITIN-PROTEIN LIGASE"/>
    <property type="match status" value="1"/>
</dbReference>
<evidence type="ECO:0000313" key="9">
    <source>
        <dbReference type="EMBL" id="KAK7110724.1"/>
    </source>
</evidence>
<evidence type="ECO:0000313" key="10">
    <source>
        <dbReference type="Proteomes" id="UP001374579"/>
    </source>
</evidence>
<evidence type="ECO:0000259" key="7">
    <source>
        <dbReference type="PROSITE" id="PS50237"/>
    </source>
</evidence>
<dbReference type="EC" id="2.3.2.26" evidence="3"/>
<keyword evidence="5 6" id="KW-0833">Ubl conjugation pathway</keyword>
<dbReference type="Pfam" id="PF00632">
    <property type="entry name" value="HECT"/>
    <property type="match status" value="1"/>
</dbReference>
<dbReference type="GO" id="GO:0005737">
    <property type="term" value="C:cytoplasm"/>
    <property type="evidence" value="ECO:0007669"/>
    <property type="project" value="TreeGrafter"/>
</dbReference>
<dbReference type="GO" id="GO:0061630">
    <property type="term" value="F:ubiquitin protein ligase activity"/>
    <property type="evidence" value="ECO:0007669"/>
    <property type="project" value="UniProtKB-EC"/>
</dbReference>
<evidence type="ECO:0000313" key="8">
    <source>
        <dbReference type="EMBL" id="KAK7110716.1"/>
    </source>
</evidence>
<accession>A0AAN9BT82</accession>
<keyword evidence="4" id="KW-0808">Transferase</keyword>
<comment type="catalytic activity">
    <reaction evidence="1">
        <text>S-ubiquitinyl-[E2 ubiquitin-conjugating enzyme]-L-cysteine + [acceptor protein]-L-lysine = [E2 ubiquitin-conjugating enzyme]-L-cysteine + N(6)-ubiquitinyl-[acceptor protein]-L-lysine.</text>
        <dbReference type="EC" id="2.3.2.26"/>
    </reaction>
</comment>
<comment type="caution">
    <text evidence="9">The sequence shown here is derived from an EMBL/GenBank/DDBJ whole genome shotgun (WGS) entry which is preliminary data.</text>
</comment>
<comment type="pathway">
    <text evidence="2">Protein modification; protein ubiquitination.</text>
</comment>
<dbReference type="EMBL" id="JBAMIC010000003">
    <property type="protein sequence ID" value="KAK7110716.1"/>
    <property type="molecule type" value="Genomic_DNA"/>
</dbReference>
<dbReference type="Proteomes" id="UP001374579">
    <property type="component" value="Unassembled WGS sequence"/>
</dbReference>